<keyword evidence="5" id="KW-1185">Reference proteome</keyword>
<evidence type="ECO:0000256" key="2">
    <source>
        <dbReference type="SAM" id="Phobius"/>
    </source>
</evidence>
<dbReference type="InterPro" id="IPR003709">
    <property type="entry name" value="VanY-like_core_dom"/>
</dbReference>
<proteinExistence type="predicted"/>
<name>A0ABQ2IDR8_9MICO</name>
<comment type="caution">
    <text evidence="4">The sequence shown here is derived from an EMBL/GenBank/DDBJ whole genome shotgun (WGS) entry which is preliminary data.</text>
</comment>
<reference evidence="5" key="1">
    <citation type="journal article" date="2019" name="Int. J. Syst. Evol. Microbiol.">
        <title>The Global Catalogue of Microorganisms (GCM) 10K type strain sequencing project: providing services to taxonomists for standard genome sequencing and annotation.</title>
        <authorList>
            <consortium name="The Broad Institute Genomics Platform"/>
            <consortium name="The Broad Institute Genome Sequencing Center for Infectious Disease"/>
            <person name="Wu L."/>
            <person name="Ma J."/>
        </authorList>
    </citation>
    <scope>NUCLEOTIDE SEQUENCE [LARGE SCALE GENOMIC DNA]</scope>
    <source>
        <strain evidence="5">JCM 1365</strain>
    </source>
</reference>
<feature type="domain" description="D-alanyl-D-alanine carboxypeptidase-like core" evidence="3">
    <location>
        <begin position="103"/>
        <end position="234"/>
    </location>
</feature>
<feature type="region of interest" description="Disordered" evidence="1">
    <location>
        <begin position="262"/>
        <end position="324"/>
    </location>
</feature>
<sequence>MPQTAVPDDARRRSAARRPRVVASAAGAVGLALALLVGSSAAPPASALGRLPSCDLGDVPTVPRGYDDWSVTLVDRLLRVEADYVPPDLVRSSEAGIGGGGRIRAVAADDTRAMARAAAAAGAPIAIWSGYRSYREQVGLFTMYTRQNGFDSAITYSQRPGHSEHQLGLGVDFMSAGGGSPLPGDWGRTPAGAWMRENSWRYGWVNSYPRGKGGTRWNDRTCFRYEPWHYRYLGREVAAKVHESGLTIREYLWRNHTMLDGSGRAATPSAPAPTPTATPTTGASPSTSAGTTTTTGTTPPTPDPDAATPTDARAAQEVDRDGGLPVPVVVAGGAGVVAVGVGVALALRRRAARAPDR</sequence>
<dbReference type="EMBL" id="BMNZ01000009">
    <property type="protein sequence ID" value="GGN08071.1"/>
    <property type="molecule type" value="Genomic_DNA"/>
</dbReference>
<keyword evidence="2" id="KW-0812">Transmembrane</keyword>
<dbReference type="Proteomes" id="UP000623461">
    <property type="component" value="Unassembled WGS sequence"/>
</dbReference>
<dbReference type="PANTHER" id="PTHR34385:SF1">
    <property type="entry name" value="PEPTIDOGLYCAN L-ALANYL-D-GLUTAMATE ENDOPEPTIDASE CWLK"/>
    <property type="match status" value="1"/>
</dbReference>
<organism evidence="4 5">
    <name type="scientific">Terrabacter tumescens</name>
    <dbReference type="NCBI Taxonomy" id="60443"/>
    <lineage>
        <taxon>Bacteria</taxon>
        <taxon>Bacillati</taxon>
        <taxon>Actinomycetota</taxon>
        <taxon>Actinomycetes</taxon>
        <taxon>Micrococcales</taxon>
        <taxon>Intrasporangiaceae</taxon>
        <taxon>Terrabacter</taxon>
    </lineage>
</organism>
<dbReference type="SUPFAM" id="SSF55166">
    <property type="entry name" value="Hedgehog/DD-peptidase"/>
    <property type="match status" value="1"/>
</dbReference>
<dbReference type="Gene3D" id="3.30.1380.10">
    <property type="match status" value="1"/>
</dbReference>
<accession>A0ABQ2IDR8</accession>
<evidence type="ECO:0000313" key="5">
    <source>
        <dbReference type="Proteomes" id="UP000623461"/>
    </source>
</evidence>
<dbReference type="InterPro" id="IPR009045">
    <property type="entry name" value="Zn_M74/Hedgehog-like"/>
</dbReference>
<gene>
    <name evidence="4" type="ORF">GCM10009721_39770</name>
</gene>
<keyword evidence="2" id="KW-0472">Membrane</keyword>
<evidence type="ECO:0000313" key="4">
    <source>
        <dbReference type="EMBL" id="GGN08071.1"/>
    </source>
</evidence>
<protein>
    <recommendedName>
        <fullName evidence="3">D-alanyl-D-alanine carboxypeptidase-like core domain-containing protein</fullName>
    </recommendedName>
</protein>
<dbReference type="InterPro" id="IPR058193">
    <property type="entry name" value="VanY/YodJ_core_dom"/>
</dbReference>
<dbReference type="InterPro" id="IPR052179">
    <property type="entry name" value="DD-CPase-like"/>
</dbReference>
<dbReference type="Pfam" id="PF02557">
    <property type="entry name" value="VanY"/>
    <property type="match status" value="1"/>
</dbReference>
<keyword evidence="2" id="KW-1133">Transmembrane helix</keyword>
<feature type="transmembrane region" description="Helical" evidence="2">
    <location>
        <begin position="324"/>
        <end position="347"/>
    </location>
</feature>
<dbReference type="PANTHER" id="PTHR34385">
    <property type="entry name" value="D-ALANYL-D-ALANINE CARBOXYPEPTIDASE"/>
    <property type="match status" value="1"/>
</dbReference>
<dbReference type="RefSeq" id="WP_052358740.1">
    <property type="nucleotide sequence ID" value="NZ_BMNZ01000009.1"/>
</dbReference>
<evidence type="ECO:0000259" key="3">
    <source>
        <dbReference type="Pfam" id="PF02557"/>
    </source>
</evidence>
<dbReference type="CDD" id="cd14852">
    <property type="entry name" value="LD-carboxypeptidase"/>
    <property type="match status" value="1"/>
</dbReference>
<feature type="compositionally biased region" description="Low complexity" evidence="1">
    <location>
        <begin position="277"/>
        <end position="313"/>
    </location>
</feature>
<evidence type="ECO:0000256" key="1">
    <source>
        <dbReference type="SAM" id="MobiDB-lite"/>
    </source>
</evidence>